<evidence type="ECO:0000313" key="2">
    <source>
        <dbReference type="Proteomes" id="UP000825935"/>
    </source>
</evidence>
<dbReference type="AlphaFoldDB" id="A0A8T2U7T9"/>
<sequence length="108" mass="12443">MRQSCATCVFSNIKRVPSGNKDQKEGPCLPNLQLHFVLGFNKEKFLPSTDSCKANIREESNTPYTYFLLSFVLLSRLLLPKKFFDDEVLNGGPSFFVWAPLPRFFYKI</sequence>
<evidence type="ECO:0000313" key="1">
    <source>
        <dbReference type="EMBL" id="KAH7429444.1"/>
    </source>
</evidence>
<dbReference type="Proteomes" id="UP000825935">
    <property type="component" value="Chromosome 9"/>
</dbReference>
<proteinExistence type="predicted"/>
<reference evidence="1" key="1">
    <citation type="submission" date="2021-08" db="EMBL/GenBank/DDBJ databases">
        <title>WGS assembly of Ceratopteris richardii.</title>
        <authorList>
            <person name="Marchant D.B."/>
            <person name="Chen G."/>
            <person name="Jenkins J."/>
            <person name="Shu S."/>
            <person name="Leebens-Mack J."/>
            <person name="Grimwood J."/>
            <person name="Schmutz J."/>
            <person name="Soltis P."/>
            <person name="Soltis D."/>
            <person name="Chen Z.-H."/>
        </authorList>
    </citation>
    <scope>NUCLEOTIDE SEQUENCE</scope>
    <source>
        <strain evidence="1">Whitten #5841</strain>
        <tissue evidence="1">Leaf</tissue>
    </source>
</reference>
<protein>
    <submittedName>
        <fullName evidence="1">Uncharacterized protein</fullName>
    </submittedName>
</protein>
<accession>A0A8T2U7T9</accession>
<keyword evidence="2" id="KW-1185">Reference proteome</keyword>
<name>A0A8T2U7T9_CERRI</name>
<organism evidence="1 2">
    <name type="scientific">Ceratopteris richardii</name>
    <name type="common">Triangle waterfern</name>
    <dbReference type="NCBI Taxonomy" id="49495"/>
    <lineage>
        <taxon>Eukaryota</taxon>
        <taxon>Viridiplantae</taxon>
        <taxon>Streptophyta</taxon>
        <taxon>Embryophyta</taxon>
        <taxon>Tracheophyta</taxon>
        <taxon>Polypodiopsida</taxon>
        <taxon>Polypodiidae</taxon>
        <taxon>Polypodiales</taxon>
        <taxon>Pteridineae</taxon>
        <taxon>Pteridaceae</taxon>
        <taxon>Parkerioideae</taxon>
        <taxon>Ceratopteris</taxon>
    </lineage>
</organism>
<dbReference type="EMBL" id="CM035414">
    <property type="protein sequence ID" value="KAH7429444.1"/>
    <property type="molecule type" value="Genomic_DNA"/>
</dbReference>
<comment type="caution">
    <text evidence="1">The sequence shown here is derived from an EMBL/GenBank/DDBJ whole genome shotgun (WGS) entry which is preliminary data.</text>
</comment>
<gene>
    <name evidence="1" type="ORF">KP509_09G048300</name>
</gene>